<evidence type="ECO:0000313" key="8">
    <source>
        <dbReference type="Proteomes" id="UP000054549"/>
    </source>
</evidence>
<reference evidence="7 8" key="1">
    <citation type="submission" date="2014-04" db="EMBL/GenBank/DDBJ databases">
        <title>Evolutionary Origins and Diversification of the Mycorrhizal Mutualists.</title>
        <authorList>
            <consortium name="DOE Joint Genome Institute"/>
            <consortium name="Mycorrhizal Genomics Consortium"/>
            <person name="Kohler A."/>
            <person name="Kuo A."/>
            <person name="Nagy L.G."/>
            <person name="Floudas D."/>
            <person name="Copeland A."/>
            <person name="Barry K.W."/>
            <person name="Cichocki N."/>
            <person name="Veneault-Fourrey C."/>
            <person name="LaButti K."/>
            <person name="Lindquist E.A."/>
            <person name="Lipzen A."/>
            <person name="Lundell T."/>
            <person name="Morin E."/>
            <person name="Murat C."/>
            <person name="Riley R."/>
            <person name="Ohm R."/>
            <person name="Sun H."/>
            <person name="Tunlid A."/>
            <person name="Henrissat B."/>
            <person name="Grigoriev I.V."/>
            <person name="Hibbett D.S."/>
            <person name="Martin F."/>
        </authorList>
    </citation>
    <scope>NUCLEOTIDE SEQUENCE [LARGE SCALE GENOMIC DNA]</scope>
    <source>
        <strain evidence="7 8">Koide BX008</strain>
    </source>
</reference>
<dbReference type="STRING" id="946122.A0A0C2XHL2"/>
<evidence type="ECO:0000256" key="2">
    <source>
        <dbReference type="ARBA" id="ARBA00022692"/>
    </source>
</evidence>
<dbReference type="OrthoDB" id="5586090at2759"/>
<evidence type="ECO:0000256" key="3">
    <source>
        <dbReference type="ARBA" id="ARBA00022989"/>
    </source>
</evidence>
<evidence type="ECO:0000256" key="1">
    <source>
        <dbReference type="ARBA" id="ARBA00004127"/>
    </source>
</evidence>
<dbReference type="AlphaFoldDB" id="A0A0C2XHL2"/>
<dbReference type="InParanoid" id="A0A0C2XHL2"/>
<evidence type="ECO:0000313" key="7">
    <source>
        <dbReference type="EMBL" id="KIL68936.1"/>
    </source>
</evidence>
<dbReference type="InterPro" id="IPR052646">
    <property type="entry name" value="Peroxisomal_PEX28-32"/>
</dbReference>
<evidence type="ECO:0000256" key="4">
    <source>
        <dbReference type="ARBA" id="ARBA00023136"/>
    </source>
</evidence>
<dbReference type="InterPro" id="IPR010482">
    <property type="entry name" value="TECPR1-like_DysF"/>
</dbReference>
<dbReference type="InterPro" id="IPR006614">
    <property type="entry name" value="Peroxin/Ferlin"/>
</dbReference>
<organism evidence="7 8">
    <name type="scientific">Amanita muscaria (strain Koide BX008)</name>
    <dbReference type="NCBI Taxonomy" id="946122"/>
    <lineage>
        <taxon>Eukaryota</taxon>
        <taxon>Fungi</taxon>
        <taxon>Dikarya</taxon>
        <taxon>Basidiomycota</taxon>
        <taxon>Agaricomycotina</taxon>
        <taxon>Agaricomycetes</taxon>
        <taxon>Agaricomycetidae</taxon>
        <taxon>Agaricales</taxon>
        <taxon>Pluteineae</taxon>
        <taxon>Amanitaceae</taxon>
        <taxon>Amanita</taxon>
    </lineage>
</organism>
<proteinExistence type="predicted"/>
<feature type="non-terminal residue" evidence="7">
    <location>
        <position position="1"/>
    </location>
</feature>
<protein>
    <recommendedName>
        <fullName evidence="6">Peroxin/Ferlin domain-containing protein</fullName>
    </recommendedName>
</protein>
<comment type="subcellular location">
    <subcellularLocation>
        <location evidence="1">Endomembrane system</location>
        <topology evidence="1">Multi-pass membrane protein</topology>
    </subcellularLocation>
</comment>
<dbReference type="GO" id="GO:0007031">
    <property type="term" value="P:peroxisome organization"/>
    <property type="evidence" value="ECO:0007669"/>
    <property type="project" value="UniProtKB-ARBA"/>
</dbReference>
<dbReference type="EMBL" id="KN818227">
    <property type="protein sequence ID" value="KIL68936.1"/>
    <property type="molecule type" value="Genomic_DNA"/>
</dbReference>
<gene>
    <name evidence="7" type="ORF">M378DRAFT_70571</name>
</gene>
<keyword evidence="8" id="KW-1185">Reference proteome</keyword>
<name>A0A0C2XHL2_AMAMK</name>
<sequence>AYFRWSIYYLWSQLSGQPLLHHPPHETAVSSTQPVNTLRFLFTVYENQRWWMGLDWTAALLPGERPSWCSAAQHPVSPPNAFSLPKTTAVVLASPNGKKVKRTAVWRWEEPEWRVVVRKIDSGITRVERPLPSVEKETGSRLLKGKRQESVDQSNPSGLMYPGRPA</sequence>
<dbReference type="Proteomes" id="UP000054549">
    <property type="component" value="Unassembled WGS sequence"/>
</dbReference>
<feature type="region of interest" description="Disordered" evidence="5">
    <location>
        <begin position="134"/>
        <end position="166"/>
    </location>
</feature>
<evidence type="ECO:0000259" key="6">
    <source>
        <dbReference type="SMART" id="SM00693"/>
    </source>
</evidence>
<dbReference type="PANTHER" id="PTHR31679:SF2">
    <property type="entry name" value="PEROXISOMAL MEMBRANE PROTEIN PEX30-RELATED"/>
    <property type="match status" value="1"/>
</dbReference>
<dbReference type="SMART" id="SM00693">
    <property type="entry name" value="DysFN"/>
    <property type="match status" value="1"/>
</dbReference>
<feature type="domain" description="Peroxin/Ferlin" evidence="6">
    <location>
        <begin position="37"/>
        <end position="116"/>
    </location>
</feature>
<accession>A0A0C2XHL2</accession>
<dbReference type="GO" id="GO:0012505">
    <property type="term" value="C:endomembrane system"/>
    <property type="evidence" value="ECO:0007669"/>
    <property type="project" value="UniProtKB-SubCell"/>
</dbReference>
<keyword evidence="2" id="KW-0812">Transmembrane</keyword>
<evidence type="ECO:0000256" key="5">
    <source>
        <dbReference type="SAM" id="MobiDB-lite"/>
    </source>
</evidence>
<keyword evidence="4" id="KW-0472">Membrane</keyword>
<dbReference type="PANTHER" id="PTHR31679">
    <property type="entry name" value="PEROXISOMAL MEMBRANE PROTEIN PEX30-RELATED"/>
    <property type="match status" value="1"/>
</dbReference>
<keyword evidence="3" id="KW-1133">Transmembrane helix</keyword>
<dbReference type="Pfam" id="PF06398">
    <property type="entry name" value="Pex24p"/>
    <property type="match status" value="1"/>
</dbReference>
<dbReference type="GO" id="GO:0005778">
    <property type="term" value="C:peroxisomal membrane"/>
    <property type="evidence" value="ECO:0007669"/>
    <property type="project" value="TreeGrafter"/>
</dbReference>
<dbReference type="HOGENOM" id="CLU_1849876_0_0_1"/>